<evidence type="ECO:0000313" key="3">
    <source>
        <dbReference type="EMBL" id="PZN79785.1"/>
    </source>
</evidence>
<protein>
    <recommendedName>
        <fullName evidence="2">Toprim domain-containing protein</fullName>
    </recommendedName>
</protein>
<feature type="region of interest" description="Disordered" evidence="1">
    <location>
        <begin position="86"/>
        <end position="111"/>
    </location>
</feature>
<dbReference type="AlphaFoldDB" id="A0A2W4R6I8"/>
<evidence type="ECO:0000256" key="1">
    <source>
        <dbReference type="SAM" id="MobiDB-lite"/>
    </source>
</evidence>
<accession>A0A2W4R6I8</accession>
<dbReference type="Proteomes" id="UP000249396">
    <property type="component" value="Unassembled WGS sequence"/>
</dbReference>
<evidence type="ECO:0000259" key="2">
    <source>
        <dbReference type="SMART" id="SM00493"/>
    </source>
</evidence>
<reference evidence="3 4" key="1">
    <citation type="journal article" date="2018" name="Aquat. Microb. Ecol.">
        <title>Gammaproteobacterial methanotrophs dominate.</title>
        <authorList>
            <person name="Rissanen A.J."/>
            <person name="Saarenheimo J."/>
            <person name="Tiirola M."/>
            <person name="Peura S."/>
            <person name="Aalto S.L."/>
            <person name="Karvinen A."/>
            <person name="Nykanen H."/>
        </authorList>
    </citation>
    <scope>NUCLEOTIDE SEQUENCE [LARGE SCALE GENOMIC DNA]</scope>
    <source>
        <strain evidence="3">AMbin10</strain>
    </source>
</reference>
<dbReference type="EMBL" id="QJPH01000292">
    <property type="protein sequence ID" value="PZN79785.1"/>
    <property type="molecule type" value="Genomic_DNA"/>
</dbReference>
<proteinExistence type="predicted"/>
<feature type="compositionally biased region" description="Basic and acidic residues" evidence="1">
    <location>
        <begin position="90"/>
        <end position="111"/>
    </location>
</feature>
<dbReference type="InterPro" id="IPR006171">
    <property type="entry name" value="TOPRIM_dom"/>
</dbReference>
<gene>
    <name evidence="3" type="ORF">DM484_10825</name>
</gene>
<organism evidence="3 4">
    <name type="scientific">Candidatus Methylumidiphilus alinenensis</name>
    <dbReference type="NCBI Taxonomy" id="2202197"/>
    <lineage>
        <taxon>Bacteria</taxon>
        <taxon>Pseudomonadati</taxon>
        <taxon>Pseudomonadota</taxon>
        <taxon>Gammaproteobacteria</taxon>
        <taxon>Methylococcales</taxon>
        <taxon>Candidatus Methylumidiphilus</taxon>
    </lineage>
</organism>
<dbReference type="CDD" id="cd01029">
    <property type="entry name" value="TOPRIM_primases"/>
    <property type="match status" value="1"/>
</dbReference>
<dbReference type="SMART" id="SM00493">
    <property type="entry name" value="TOPRIM"/>
    <property type="match status" value="1"/>
</dbReference>
<feature type="domain" description="Toprim" evidence="2">
    <location>
        <begin position="227"/>
        <end position="307"/>
    </location>
</feature>
<name>A0A2W4R6I8_9GAMM</name>
<dbReference type="InterPro" id="IPR034154">
    <property type="entry name" value="TOPRIM_DnaG/twinkle"/>
</dbReference>
<dbReference type="Pfam" id="PF13362">
    <property type="entry name" value="Toprim_3"/>
    <property type="match status" value="1"/>
</dbReference>
<comment type="caution">
    <text evidence="3">The sequence shown here is derived from an EMBL/GenBank/DDBJ whole genome shotgun (WGS) entry which is preliminary data.</text>
</comment>
<sequence length="327" mass="36418">METSSNQAFTPLNTEDFRTHILGEYGLALVGDIKADGAFHYLGTTEDKKGHKPFRYCVHADTPCNVYFNDLKRGFHGVWYPEGQQPLTPAEREARRREIEQHKAQREAETQARHRKRAAWALKLWESAHPADGSHPYLVRKGVKAHGLRLLPVWEKRIYPDGGGSQFEVIPIENVLLVPMKDETGALWNVQLIYPQKILLGDEERDRDFLPGARVTGLFHWLGERTETVCLAEGYATAASVHEATGYRCFVAFSAGNLPHVAQAVRAALPDAKIVIGADFDKPDKKGRRAGIEKAEEAAGLVGGFVALPPIEGADFNDWANTLRMGQ</sequence>
<evidence type="ECO:0000313" key="4">
    <source>
        <dbReference type="Proteomes" id="UP000249396"/>
    </source>
</evidence>